<organism evidence="2 3">
    <name type="scientific">Dactylosporangium salmoneum</name>
    <dbReference type="NCBI Taxonomy" id="53361"/>
    <lineage>
        <taxon>Bacteria</taxon>
        <taxon>Bacillati</taxon>
        <taxon>Actinomycetota</taxon>
        <taxon>Actinomycetes</taxon>
        <taxon>Micromonosporales</taxon>
        <taxon>Micromonosporaceae</taxon>
        <taxon>Dactylosporangium</taxon>
    </lineage>
</organism>
<dbReference type="EMBL" id="BAAARV010000029">
    <property type="protein sequence ID" value="GAA2350116.1"/>
    <property type="molecule type" value="Genomic_DNA"/>
</dbReference>
<gene>
    <name evidence="2" type="ORF">GCM10010170_039470</name>
</gene>
<proteinExistence type="predicted"/>
<protein>
    <recommendedName>
        <fullName evidence="4">PH domain-containing protein</fullName>
    </recommendedName>
</protein>
<feature type="transmembrane region" description="Helical" evidence="1">
    <location>
        <begin position="38"/>
        <end position="62"/>
    </location>
</feature>
<comment type="caution">
    <text evidence="2">The sequence shown here is derived from an EMBL/GenBank/DDBJ whole genome shotgun (WGS) entry which is preliminary data.</text>
</comment>
<dbReference type="RefSeq" id="WP_344613897.1">
    <property type="nucleotide sequence ID" value="NZ_BAAARV010000029.1"/>
</dbReference>
<evidence type="ECO:0000313" key="2">
    <source>
        <dbReference type="EMBL" id="GAA2350116.1"/>
    </source>
</evidence>
<feature type="transmembrane region" description="Helical" evidence="1">
    <location>
        <begin position="128"/>
        <end position="148"/>
    </location>
</feature>
<evidence type="ECO:0008006" key="4">
    <source>
        <dbReference type="Google" id="ProtNLM"/>
    </source>
</evidence>
<keyword evidence="3" id="KW-1185">Reference proteome</keyword>
<name>A0ABP5TGW3_9ACTN</name>
<evidence type="ECO:0000313" key="3">
    <source>
        <dbReference type="Proteomes" id="UP001501444"/>
    </source>
</evidence>
<keyword evidence="1" id="KW-0472">Membrane</keyword>
<accession>A0ABP5TGW3</accession>
<keyword evidence="1" id="KW-0812">Transmembrane</keyword>
<keyword evidence="1" id="KW-1133">Transmembrane helix</keyword>
<sequence length="259" mass="28671">MTSASRFTATCVAVAAFGYSVLHNFVLQPLTWRIHPDVLGACAGLVVFASIVAVPVVAYLWLTRRLRPRPATFTLSTVPQRPAFVVPESPAYRGVWAIALMVMAGNLIPAERVPNSDHVRLSTLSGFVPVLVLSAVLLAVAALAFLWLPTVSILLTPTGVTVRYLVGARNICWQDLFPGGPPSTARWTMPLRYHNPIGRAKDLDVLLLLFHVDREFLATAIRHYAERPEHRPDIGTSTELERLRIGFQRWRHPARAAQT</sequence>
<dbReference type="Proteomes" id="UP001501444">
    <property type="component" value="Unassembled WGS sequence"/>
</dbReference>
<evidence type="ECO:0000256" key="1">
    <source>
        <dbReference type="SAM" id="Phobius"/>
    </source>
</evidence>
<reference evidence="3" key="1">
    <citation type="journal article" date="2019" name="Int. J. Syst. Evol. Microbiol.">
        <title>The Global Catalogue of Microorganisms (GCM) 10K type strain sequencing project: providing services to taxonomists for standard genome sequencing and annotation.</title>
        <authorList>
            <consortium name="The Broad Institute Genomics Platform"/>
            <consortium name="The Broad Institute Genome Sequencing Center for Infectious Disease"/>
            <person name="Wu L."/>
            <person name="Ma J."/>
        </authorList>
    </citation>
    <scope>NUCLEOTIDE SEQUENCE [LARGE SCALE GENOMIC DNA]</scope>
    <source>
        <strain evidence="3">JCM 3272</strain>
    </source>
</reference>
<feature type="transmembrane region" description="Helical" evidence="1">
    <location>
        <begin position="7"/>
        <end position="26"/>
    </location>
</feature>